<organism evidence="3 4">
    <name type="scientific">Leishmania donovani</name>
    <dbReference type="NCBI Taxonomy" id="5661"/>
    <lineage>
        <taxon>Eukaryota</taxon>
        <taxon>Discoba</taxon>
        <taxon>Euglenozoa</taxon>
        <taxon>Kinetoplastea</taxon>
        <taxon>Metakinetoplastina</taxon>
        <taxon>Trypanosomatida</taxon>
        <taxon>Trypanosomatidae</taxon>
        <taxon>Leishmaniinae</taxon>
        <taxon>Leishmania</taxon>
    </lineage>
</organism>
<evidence type="ECO:0000313" key="3">
    <source>
        <dbReference type="EMBL" id="TPP51435.1"/>
    </source>
</evidence>
<feature type="region of interest" description="Disordered" evidence="2">
    <location>
        <begin position="2265"/>
        <end position="2318"/>
    </location>
</feature>
<gene>
    <name evidence="3" type="ORF">CGC21_2515</name>
</gene>
<dbReference type="VEuPathDB" id="TriTrypDB:LdCL_040006300"/>
<accession>A0A504XUE9</accession>
<feature type="compositionally biased region" description="Polar residues" evidence="2">
    <location>
        <begin position="2596"/>
        <end position="2613"/>
    </location>
</feature>
<feature type="compositionally biased region" description="Polar residues" evidence="2">
    <location>
        <begin position="2270"/>
        <end position="2287"/>
    </location>
</feature>
<dbReference type="PANTHER" id="PTHR33538">
    <property type="entry name" value="PROTEIN GAMETE EXPRESSED 1"/>
    <property type="match status" value="1"/>
</dbReference>
<dbReference type="Proteomes" id="UP000318447">
    <property type="component" value="Unassembled WGS sequence"/>
</dbReference>
<dbReference type="EMBL" id="RHLC01000037">
    <property type="protein sequence ID" value="TPP51435.1"/>
    <property type="molecule type" value="Genomic_DNA"/>
</dbReference>
<feature type="region of interest" description="Disordered" evidence="2">
    <location>
        <begin position="1356"/>
        <end position="1375"/>
    </location>
</feature>
<comment type="caution">
    <text evidence="3">The sequence shown here is derived from an EMBL/GenBank/DDBJ whole genome shotgun (WGS) entry which is preliminary data.</text>
</comment>
<reference evidence="4" key="1">
    <citation type="submission" date="2019-02" db="EMBL/GenBank/DDBJ databases">
        <title>FDA dAtabase for Regulatory Grade micrObial Sequences (FDA-ARGOS): Supporting development and validation of Infectious Disease Dx tests.</title>
        <authorList>
            <person name="Duncan R."/>
            <person name="Fisher C."/>
            <person name="Tallon L."/>
            <person name="Sadzewicz L."/>
            <person name="Sengamalay N."/>
            <person name="Ott S."/>
            <person name="Godinez A."/>
            <person name="Nagaraj S."/>
            <person name="Vavikolanu K."/>
            <person name="Nadendla S."/>
            <person name="Aluvathingal J."/>
            <person name="Sichtig H."/>
        </authorList>
    </citation>
    <scope>NUCLEOTIDE SEQUENCE [LARGE SCALE GENOMIC DNA]</scope>
    <source>
        <strain evidence="4">FDAARGOS_361</strain>
    </source>
</reference>
<dbReference type="VEuPathDB" id="TriTrypDB:LDHU3_04.0140"/>
<dbReference type="VEuPathDB" id="TriTrypDB:LDHU3_04.0120"/>
<evidence type="ECO:0000256" key="2">
    <source>
        <dbReference type="SAM" id="MobiDB-lite"/>
    </source>
</evidence>
<dbReference type="VEuPathDB" id="TriTrypDB:LdBPK_040100.1"/>
<keyword evidence="1" id="KW-0175">Coiled coil</keyword>
<sequence length="2650" mass="286887">MPSPPHVIAYSMQRRVAPPYHSLRGRPIGAMVIDSFPVQLRMYVASSPLIASAGGWSSCFASARLFTDAAASLSPVVDVSSSAPPSPFEVHQVIARAAQRGEWEHAIRLLVGSLHSHCVPLAETYQLILLAALRGGGWRASVQLTKQMATSTLSTAALYHTAADLLLAKSTFNLETSSTSLDRVVLKELVPLMLADATQHVVWRPRHREAALRALGKAEKHQKISALFRRWTAATALLGSVSRLRCSEEEATLFMAAFGVTGDWRSAETLRTSLSQISAPLLVSYVRAFAVAVQHAETSSLAAPQELVPWEMALDTAAAGKQDAPLLEAVTELLSAARHTAAPAGGARWWWAASTSTHAKLAELRRRAAISAREAAQLLVECHVTTAQVRSLLDAVRVSGVLSSAAAEASPYYEGWVNVVLVLSQYCPQALVSVDGCADGLVQLLPHPHLQIRRQRGGATPHTLALWRHVAQSAAGGDVAKPASVAWYVVYTSSALHYLRHAALQPAQLAKAEGTLSAALARQLRCPGHHPMHGALLTGFAGKPDALFILLRTVSAHISVPSAERCVTLVMRDEAASIGEMVDELLLSFLEPLDALGTPEEMCEAVCAAGEAALLSSPLSYSSTQFVCLAVWYTCHQLRRGVSLSSLRPALRRTVSLVERLPGSAEALTLLSAQLQWCWGASLEALREQAVPILLRREEWDVLARLLERCPQPLSTQEQHILQRCKNGAKVTALQNLVTVHRATAAWEYWQGELCGAAREAPLPTSLYDSLVSLLLAHGLVTEAHAVLDGSGASEVRVPHTTWSHTGLRVYDYARRWRRREQGMQLAELWGAAALAEEEADRDGSEVRKREATVILALYAGLALEHTHRAADASQVIAAAVDYVLRYDEAHHHRGTQPPLDFATLHRTDAQLAARLPDYVQCAAPRLICAALNCSGETSRKPATKAACSSVDSGAVSEVLRSVAYLLPLTSTSGAAVMAWSETVLRLYTVAGACAIDAMPAVAKLAQKLLYQAAEQKVAVAPSFLRLVLATGPLSTTLLAAVRQCLLLRPGNAPTGPYSTDVAATAVQVAVSLADSGNHSAALEWVEEFELWQRGEAAGKEVTEPVPQTVVDMATQLSWLQAAQAAAQRRADQRAALCQHRRAAQAGASRGSVAFELYSRDALDRLIDCDAWEEALDAFLHVLAAPIDVKSLFSEESMKLMELRDAYLSADVLNSVMLCVARCAPWRTTVQAWMLLTSQAPLFPWNACAAALTPSIHELLSVMARQCALPHEVGTVVAWMVAQLDLPRSATSALCSRFADCIDASSSTGAGHAWTAAEAQLCAEIVAQLRRLCGEKRVREAGHAIAEAQAALFPPSLHTPAPHSEEGTVPSATSWLPPGRPPLSAEELDTLAVIAPLLLLASTPQLESLAQQHLGGTFKAHELKALLYLYREELLQRVATVREPDAALVQYLAQNATLRVLLSQCAEVRPAKHPTWRTRDKAAAEWMAQHIFDGFLPLSTAEELWKACEEPAKKLAECRWSAVAEAELCGELLRRHGKPPEKLSTAPHLTRQAISHYWSCFHRVLLPEMHFGPLELCCLASYAPALAEARAACPDMTQPAYADAVAELANHAYKSHFCPSSVPVEDTLSYLRRPHCAAAIAAVMTSAFKKLKVLHAQLSDVRSAAARGYRLPFSWNTVSAAAVQLPPELNRQCLADAARCIPHDAVPVTKVAPGHASHTCIASPLLRRWTQWATGMACASSPKSLPQAGSLLLVEWTKEALQSACDLPHADQVRSAALTAAGGGGNKVCALWQEVARAGKRELRQQRCRDLSAVWQLLAGAKVWRFMDPGHVMVLRRLVLPSNSKVRALPSKRDAFLYLRRREELPAAVQADADDARAHTPPRLFPGAMERGEQARMLWEEAEAKGRLSPCWKRSLQLLHAKCAEVRNEDTMRSRLALFMATCDANSDGRAHPSFHCGSAATQPSELSAHAVRQCVQGLSDSAYAAFLQYRLHADDSQTLQQESREAASSLLHQLGLLHNGQAAALQSLQQAVSAILRTSSHTDAALGELHTRVQGAAAEALASVQALSQETFKRFAEVEAQTRGVVRLMQQMDALHQLLARQRLPRHRMAWVLGCLCGVLALTCLPQTAAARLPATLLTVVGCAGVPLLRWWTGRARWLFLHETAWESLCLSLAVGLVGYCAHRHTPSDTCRRRRLAREEAIRLCGELQLQQQLGGAMLQPYAPQIPILGLQPHPCMVRSDAPEASLSVAHAWPPLSIVVSPRDDEVEATSTTADGSHCTASNEGSLSLPDEVSSAASTPNRKRGRPLKQADRTRSDASLVTVEELGGWASVAEALLGECACAALVDVAEPSARARLVVEYADSLVALVRIHAADVAALQCRAATAEEKRSDALAHQLHAVVQECETMRSNLGSERTSRAALEEESRRLLNELLITQEERDALRAERTALWCAVREAQAVAGVTCAAKATMEEHVRVLCEWVRSAQAELTSAAALMGATTPLPVAVAPYQPARLLYRRILPTTPMNPVTASLLRVKEQVQQMREPSVAELQLAVGMYRHRGDEAAAPLTPSPRTRAATVTAAVSTPAPLLVNRSLGRSRSCTPHRSTNGSATQREEDVVASPPWRTRMMKLQEELKGLRRELGTAAAPP</sequence>
<feature type="coiled-coil region" evidence="1">
    <location>
        <begin position="2420"/>
        <end position="2447"/>
    </location>
</feature>
<dbReference type="PANTHER" id="PTHR33538:SF2">
    <property type="entry name" value="PROTEIN GAMETE EXPRESSED 1"/>
    <property type="match status" value="1"/>
</dbReference>
<feature type="region of interest" description="Disordered" evidence="2">
    <location>
        <begin position="2594"/>
        <end position="2624"/>
    </location>
</feature>
<evidence type="ECO:0000313" key="4">
    <source>
        <dbReference type="Proteomes" id="UP000318447"/>
    </source>
</evidence>
<evidence type="ECO:0000256" key="1">
    <source>
        <dbReference type="SAM" id="Coils"/>
    </source>
</evidence>
<name>A0A504XUE9_LEIDO</name>
<dbReference type="VEuPathDB" id="TriTrypDB:LdCL_040006100"/>
<dbReference type="InterPro" id="IPR040346">
    <property type="entry name" value="GEX1/Brambleberry"/>
</dbReference>
<proteinExistence type="predicted"/>
<protein>
    <submittedName>
        <fullName evidence="3">Uncharacterized protein</fullName>
    </submittedName>
</protein>
<dbReference type="VEuPathDB" id="TriTrypDB:LdBPK_040120.1"/>